<protein>
    <submittedName>
        <fullName evidence="8">YicC family protein</fullName>
    </submittedName>
</protein>
<evidence type="ECO:0000313" key="8">
    <source>
        <dbReference type="EMBL" id="PTU31824.1"/>
    </source>
</evidence>
<dbReference type="NCBIfam" id="TIGR00255">
    <property type="entry name" value="YicC/YloC family endoribonuclease"/>
    <property type="match status" value="1"/>
</dbReference>
<name>A0A2T5MGX0_9GAMM</name>
<dbReference type="Proteomes" id="UP000244248">
    <property type="component" value="Unassembled WGS sequence"/>
</dbReference>
<comment type="similarity">
    <text evidence="5">Belongs to the YicC/YloC family.</text>
</comment>
<keyword evidence="3" id="KW-0255">Endonuclease</keyword>
<sequence length="288" mass="32912">MIRSMTGYARAETQAPWGRISWELRSVNHRYLDLQLKMPEEFRALESELRVQAGAKMSRGKVEAGLRYTREGVNADALELNLDRLRGLKEAMDQVTFELGATTTPDALRVLGFPGIVRQELADFTPLLAEAKKLFEAALEDFSQTRGREGERLGQFLIERCVALEGLVKKVRERYPLVRDQWVEKLKARCADLGVDVEPQRLAQEVAMASQRLDIEEEMSRLISHIAEVRQTLARGESVGRRLDFLMQELNREANTMSSKSQDAEMTRCGVEMKVIIEQMREQVQNIE</sequence>
<accession>A0A2T5MGX0</accession>
<feature type="domain" description="Endoribonuclease YicC-like N-terminal" evidence="6">
    <location>
        <begin position="2"/>
        <end position="154"/>
    </location>
</feature>
<evidence type="ECO:0000259" key="6">
    <source>
        <dbReference type="Pfam" id="PF03755"/>
    </source>
</evidence>
<dbReference type="PANTHER" id="PTHR30636">
    <property type="entry name" value="UPF0701 PROTEIN YICC"/>
    <property type="match status" value="1"/>
</dbReference>
<keyword evidence="4" id="KW-0378">Hydrolase</keyword>
<evidence type="ECO:0000256" key="3">
    <source>
        <dbReference type="ARBA" id="ARBA00022759"/>
    </source>
</evidence>
<comment type="caution">
    <text evidence="8">The sequence shown here is derived from an EMBL/GenBank/DDBJ whole genome shotgun (WGS) entry which is preliminary data.</text>
</comment>
<reference evidence="8 9" key="1">
    <citation type="submission" date="2018-04" db="EMBL/GenBank/DDBJ databases">
        <title>Novel species isolated from glacier.</title>
        <authorList>
            <person name="Liu Q."/>
            <person name="Xin Y.-H."/>
        </authorList>
    </citation>
    <scope>NUCLEOTIDE SEQUENCE [LARGE SCALE GENOMIC DNA]</scope>
    <source>
        <strain evidence="8 9">GT1R17</strain>
    </source>
</reference>
<feature type="domain" description="Endoribonuclease YicC-like C-terminal" evidence="7">
    <location>
        <begin position="172"/>
        <end position="288"/>
    </location>
</feature>
<evidence type="ECO:0000256" key="2">
    <source>
        <dbReference type="ARBA" id="ARBA00022722"/>
    </source>
</evidence>
<organism evidence="8 9">
    <name type="scientific">Stenotrophobium rhamnosiphilum</name>
    <dbReference type="NCBI Taxonomy" id="2029166"/>
    <lineage>
        <taxon>Bacteria</taxon>
        <taxon>Pseudomonadati</taxon>
        <taxon>Pseudomonadota</taxon>
        <taxon>Gammaproteobacteria</taxon>
        <taxon>Nevskiales</taxon>
        <taxon>Nevskiaceae</taxon>
        <taxon>Stenotrophobium</taxon>
    </lineage>
</organism>
<dbReference type="AlphaFoldDB" id="A0A2T5MGX0"/>
<dbReference type="InterPro" id="IPR005229">
    <property type="entry name" value="YicC/YloC-like"/>
</dbReference>
<dbReference type="Pfam" id="PF08340">
    <property type="entry name" value="YicC-like_C"/>
    <property type="match status" value="1"/>
</dbReference>
<dbReference type="RefSeq" id="WP_107940242.1">
    <property type="nucleotide sequence ID" value="NZ_QANS01000003.1"/>
</dbReference>
<dbReference type="OrthoDB" id="9771229at2"/>
<keyword evidence="2" id="KW-0540">Nuclease</keyword>
<keyword evidence="9" id="KW-1185">Reference proteome</keyword>
<dbReference type="EMBL" id="QANS01000003">
    <property type="protein sequence ID" value="PTU31824.1"/>
    <property type="molecule type" value="Genomic_DNA"/>
</dbReference>
<evidence type="ECO:0000259" key="7">
    <source>
        <dbReference type="Pfam" id="PF08340"/>
    </source>
</evidence>
<dbReference type="GO" id="GO:0016787">
    <property type="term" value="F:hydrolase activity"/>
    <property type="evidence" value="ECO:0007669"/>
    <property type="project" value="UniProtKB-KW"/>
</dbReference>
<evidence type="ECO:0000313" key="9">
    <source>
        <dbReference type="Proteomes" id="UP000244248"/>
    </source>
</evidence>
<dbReference type="Pfam" id="PF03755">
    <property type="entry name" value="YicC-like_N"/>
    <property type="match status" value="1"/>
</dbReference>
<dbReference type="PANTHER" id="PTHR30636:SF3">
    <property type="entry name" value="UPF0701 PROTEIN YICC"/>
    <property type="match status" value="1"/>
</dbReference>
<dbReference type="InterPro" id="IPR013527">
    <property type="entry name" value="YicC-like_N"/>
</dbReference>
<dbReference type="GO" id="GO:0004521">
    <property type="term" value="F:RNA endonuclease activity"/>
    <property type="evidence" value="ECO:0007669"/>
    <property type="project" value="InterPro"/>
</dbReference>
<proteinExistence type="inferred from homology"/>
<gene>
    <name evidence="8" type="ORF">CJD38_10300</name>
</gene>
<dbReference type="InterPro" id="IPR013551">
    <property type="entry name" value="YicC-like_C"/>
</dbReference>
<evidence type="ECO:0000256" key="1">
    <source>
        <dbReference type="ARBA" id="ARBA00001968"/>
    </source>
</evidence>
<evidence type="ECO:0000256" key="5">
    <source>
        <dbReference type="ARBA" id="ARBA00035648"/>
    </source>
</evidence>
<evidence type="ECO:0000256" key="4">
    <source>
        <dbReference type="ARBA" id="ARBA00022801"/>
    </source>
</evidence>
<comment type="cofactor">
    <cofactor evidence="1">
        <name>a divalent metal cation</name>
        <dbReference type="ChEBI" id="CHEBI:60240"/>
    </cofactor>
</comment>